<comment type="caution">
    <text evidence="2">The sequence shown here is derived from an EMBL/GenBank/DDBJ whole genome shotgun (WGS) entry which is preliminary data.</text>
</comment>
<evidence type="ECO:0000313" key="3">
    <source>
        <dbReference type="Proteomes" id="UP000421408"/>
    </source>
</evidence>
<accession>A0AA90UUL1</accession>
<dbReference type="AlphaFoldDB" id="A0AA90UUL1"/>
<evidence type="ECO:0008006" key="4">
    <source>
        <dbReference type="Google" id="ProtNLM"/>
    </source>
</evidence>
<organism evidence="2 3">
    <name type="scientific">Segatella copri</name>
    <dbReference type="NCBI Taxonomy" id="165179"/>
    <lineage>
        <taxon>Bacteria</taxon>
        <taxon>Pseudomonadati</taxon>
        <taxon>Bacteroidota</taxon>
        <taxon>Bacteroidia</taxon>
        <taxon>Bacteroidales</taxon>
        <taxon>Prevotellaceae</taxon>
        <taxon>Segatella</taxon>
    </lineage>
</organism>
<dbReference type="RefSeq" id="WP_153118051.1">
    <property type="nucleotide sequence ID" value="NZ_VZCC01000006.1"/>
</dbReference>
<sequence length="1209" mass="128324">MNNKKQRNRLFTMLLLVMAILMPYGGAWAQTKPSSGNGEVDKPYKISTAAELAWFRDQVNCGNNTISATLTKDIDLSEFCHAKDGTTYTDELSWTPINWYQGTFDGNGKTISNLYINATSNYTGFFGYAYAGSIKNITFDNARVKNTGGYNFGILVGNAGSCIIENIKTLANCSVEGENYVGGIAGVANGNISNCENRATVKGIRSLGGVVAAYSGNSITSCANYGVVTGSGESVGGIAGYFNSGTIQNSANYGDVTGTDNVGNLIGLAEECNLNNVLGTGNVTATSAKLAGLLVGNIRKSSSTASGILAYNSSAKLTINGTEQTGDAVKAIGGGSLTSAEKIMAFTEEQLKSGLVANQLQKNVSGSARWGQKLNTNDYPLLGSADEVYLDGNLTMNCLGELEGTGTFTNTKPAQEGTFTFKHGDSPKHHKFVAATCTTDGNIEYWECNLCHKSFSNEQMTQMVSSLVVVSATGHEYDENDKCTKCQQEIPFLKLGNNSITIGKVQGEREKISGYNLYKYTAPEDGTLEVTANSNRKNTYGTLWESRTAASCLTSDNSGNFPDFKITYTVTKGTTYYIGAREFFGKAIEGEVKLNVKMNGLDRELPAGMTGKGTEAEPFVLKTADHLAWFRDCVNECNTLVCAKIADEVKEIDMSTVCHKADTEKQVAELSWTPIGNFDNNYQGTFDGNGKTISNLYINASSDFAGFFGYLAGGNIKNITFDNAKVNSTGIYYTGILAGYAGSCIFENIKTLGNCSVEGKDITGGIAGIAVGNISNCENHAEVKGTKSLGGILGMYYGSDNSITSCANYGAVTGTYSQVGGMVGYFDSGTIQNSANYGDITGKDNVGNLIGEGIICNLNNVLGTGNVTATSDTERAGLLVGGINNSSSTASGILAYNSSAKLTINGAEQTGEAVKAIGEGSLTYPEGVNEADVIKAFTKQQIKSGEVAYLLAEGKVLGEQVWGQQLGKDQYPVPGSDYKVIKAAQGDKDANGNYTYWATFSNQTNDVTLSVPSESGRTLNVYNATVSGGKLTLTQRNNQVAKEEGVLLKTDGEYVNAKTNKTNELTAASSDENHLVATPAEAQTVTADADCKLYRLTYGKAATKEHLGFYLSVDRENNSNNGTSLKATPGKAYLQISEKEAKDPSSAAPARSFVFGGGNETTGIEGITIMGTDVQRHGTIEGIFDLQGRKISNPTKGIYIKNNKKVVIK</sequence>
<evidence type="ECO:0000256" key="1">
    <source>
        <dbReference type="SAM" id="SignalP"/>
    </source>
</evidence>
<keyword evidence="1" id="KW-0732">Signal</keyword>
<reference evidence="3" key="1">
    <citation type="submission" date="2019-09" db="EMBL/GenBank/DDBJ databases">
        <title>Distinct polysaccharide growth profiles of human intestinal Prevotella copri isolates.</title>
        <authorList>
            <person name="Fehlner-Peach H."/>
            <person name="Magnabosco C."/>
            <person name="Raghavan V."/>
            <person name="Scher J.U."/>
            <person name="Tett A."/>
            <person name="Cox L.M."/>
            <person name="Gottsegen C."/>
            <person name="Watters A."/>
            <person name="Wiltshire- Gordon J.D."/>
            <person name="Segata N."/>
            <person name="Bonneau R."/>
            <person name="Littman D.R."/>
        </authorList>
    </citation>
    <scope>NUCLEOTIDE SEQUENCE [LARGE SCALE GENOMIC DNA]</scope>
    <source>
        <strain evidence="3">iAA108</strain>
    </source>
</reference>
<evidence type="ECO:0000313" key="2">
    <source>
        <dbReference type="EMBL" id="MQN82626.1"/>
    </source>
</evidence>
<name>A0AA90UUL1_9BACT</name>
<feature type="chain" id="PRO_5041685220" description="GLUG domain-containing protein" evidence="1">
    <location>
        <begin position="30"/>
        <end position="1209"/>
    </location>
</feature>
<dbReference type="Gene3D" id="2.160.20.110">
    <property type="match status" value="3"/>
</dbReference>
<dbReference type="Proteomes" id="UP000421408">
    <property type="component" value="Unassembled WGS sequence"/>
</dbReference>
<gene>
    <name evidence="2" type="ORF">F7D74_01165</name>
</gene>
<dbReference type="EMBL" id="VZCC01000006">
    <property type="protein sequence ID" value="MQN82626.1"/>
    <property type="molecule type" value="Genomic_DNA"/>
</dbReference>
<protein>
    <recommendedName>
        <fullName evidence="4">GLUG domain-containing protein</fullName>
    </recommendedName>
</protein>
<proteinExistence type="predicted"/>
<feature type="signal peptide" evidence="1">
    <location>
        <begin position="1"/>
        <end position="29"/>
    </location>
</feature>